<dbReference type="InterPro" id="IPR009057">
    <property type="entry name" value="Homeodomain-like_sf"/>
</dbReference>
<dbReference type="EMBL" id="KV921963">
    <property type="protein sequence ID" value="ORE04726.1"/>
    <property type="molecule type" value="Genomic_DNA"/>
</dbReference>
<accession>A0A1X0QYB4</accession>
<reference evidence="1" key="1">
    <citation type="journal article" date="2016" name="Proc. Natl. Acad. Sci. U.S.A.">
        <title>Lipid metabolic changes in an early divergent fungus govern the establishment of a mutualistic symbiosis with endobacteria.</title>
        <authorList>
            <person name="Lastovetsky O.A."/>
            <person name="Gaspar M.L."/>
            <person name="Mondo S.J."/>
            <person name="LaButti K.M."/>
            <person name="Sandor L."/>
            <person name="Grigoriev I.V."/>
            <person name="Henry S.A."/>
            <person name="Pawlowska T.E."/>
        </authorList>
    </citation>
    <scope>NUCLEOTIDE SEQUENCE [LARGE SCALE GENOMIC DNA]</scope>
    <source>
        <strain evidence="1">ATCC 52814</strain>
    </source>
</reference>
<evidence type="ECO:0000313" key="1">
    <source>
        <dbReference type="EMBL" id="ORE04726.1"/>
    </source>
</evidence>
<dbReference type="SUPFAM" id="SSF46689">
    <property type="entry name" value="Homeodomain-like"/>
    <property type="match status" value="1"/>
</dbReference>
<dbReference type="AlphaFoldDB" id="A0A1X0QYB4"/>
<dbReference type="Proteomes" id="UP000242414">
    <property type="component" value="Unassembled WGS sequence"/>
</dbReference>
<name>A0A1X0QYB4_RHIZD</name>
<sequence>MEDVLTHVDDVNIVLETMTSRQTYLSIKRPEKIKPSKLKPSVKLRSNYSDFTRETFIYRMLESPQERGIVAKFAKDLNINYCTALRWWKYYEGAEEVAYKKFEENNGPKSSFTTEHNEYIKEQLDNGPQLYSDDIINSLTKRFEVFTISKPQLNNHLRNIMLITVKKPMFEPEIRNSVGNLQTIFEWFMEWKDSDLDFIFIGEAGFHTNMRNNWARSKSGSDQSVIQ</sequence>
<dbReference type="VEuPathDB" id="FungiDB:BCV72DRAFT_312290"/>
<protein>
    <submittedName>
        <fullName evidence="1">Uncharacterized protein</fullName>
    </submittedName>
</protein>
<proteinExistence type="predicted"/>
<dbReference type="OrthoDB" id="2214365at2759"/>
<gene>
    <name evidence="1" type="ORF">BCV72DRAFT_312290</name>
</gene>
<organism evidence="1">
    <name type="scientific">Rhizopus microsporus var. microsporus</name>
    <dbReference type="NCBI Taxonomy" id="86635"/>
    <lineage>
        <taxon>Eukaryota</taxon>
        <taxon>Fungi</taxon>
        <taxon>Fungi incertae sedis</taxon>
        <taxon>Mucoromycota</taxon>
        <taxon>Mucoromycotina</taxon>
        <taxon>Mucoromycetes</taxon>
        <taxon>Mucorales</taxon>
        <taxon>Mucorineae</taxon>
        <taxon>Rhizopodaceae</taxon>
        <taxon>Rhizopus</taxon>
    </lineage>
</organism>